<comment type="caution">
    <text evidence="2">The sequence shown here is derived from an EMBL/GenBank/DDBJ whole genome shotgun (WGS) entry which is preliminary data.</text>
</comment>
<dbReference type="SUPFAM" id="SSF52540">
    <property type="entry name" value="P-loop containing nucleoside triphosphate hydrolases"/>
    <property type="match status" value="1"/>
</dbReference>
<dbReference type="InterPro" id="IPR041685">
    <property type="entry name" value="AAA_GajA/Old/RecF-like"/>
</dbReference>
<keyword evidence="2" id="KW-0067">ATP-binding</keyword>
<accession>A0ABS9BDF9</accession>
<gene>
    <name evidence="2" type="ORF">L0U88_01625</name>
</gene>
<sequence length="529" mass="62127">MFRIEFLNLKGHPQLGDIDLQLSEPQEYKKGEKPYTSVIIGPNGTGKSFILRTIAEVFRQFKSYSVSNKKEFSLPYDIHLRYKYYRNTYEIVARKIKSSNNKMQRKEYLFFKNRPFNLEFNNDSLHELQTGFEVLHHELEYPDKLLVNSIIPTDRFKYQNSNPIDFYQYLGARSTSSTTSTKTSVRRTLKHIFNAAKASNEFRGNLKELLKFLEFEDCFKVEYKTKINKLFFSKSLTIDNFKKYFENWWDEDFEYTKRKQENPLWSIPYYNQYFKDDLYLTERVVSFLNKIPTIEKIFLSKKNSSSKIISIDLFDSDLTDYDLTMISHLENLDIINLEGIRIQKRNSSLSINDISSGEYHLLNSLVGMFANIKYNSLVLIDEPEISLHPNWQMRYITFLKDVFANFSTCHFIISTHSHFLVSDLEGESSSVTALNRDLKTNQLSAKILLGANTFGWSAEDVLFRVFNVKSARNHYFEMAVADLLNLLSKKSKDFNKITRLVEELKAINISENDPLNELISEAEDYIRND</sequence>
<name>A0ABS9BDF9_9BACT</name>
<proteinExistence type="predicted"/>
<dbReference type="Gene3D" id="3.40.50.300">
    <property type="entry name" value="P-loop containing nucleotide triphosphate hydrolases"/>
    <property type="match status" value="1"/>
</dbReference>
<dbReference type="Proteomes" id="UP001200145">
    <property type="component" value="Unassembled WGS sequence"/>
</dbReference>
<dbReference type="EMBL" id="JAKEVY010000001">
    <property type="protein sequence ID" value="MCF1713325.1"/>
    <property type="molecule type" value="Genomic_DNA"/>
</dbReference>
<evidence type="ECO:0000259" key="1">
    <source>
        <dbReference type="Pfam" id="PF13175"/>
    </source>
</evidence>
<dbReference type="PANTHER" id="PTHR43581">
    <property type="entry name" value="ATP/GTP PHOSPHATASE"/>
    <property type="match status" value="1"/>
</dbReference>
<dbReference type="PANTHER" id="PTHR43581:SF4">
    <property type="entry name" value="ATP_GTP PHOSPHATASE"/>
    <property type="match status" value="1"/>
</dbReference>
<feature type="domain" description="Endonuclease GajA/Old nuclease/RecF-like AAA" evidence="1">
    <location>
        <begin position="4"/>
        <end position="421"/>
    </location>
</feature>
<dbReference type="InterPro" id="IPR027417">
    <property type="entry name" value="P-loop_NTPase"/>
</dbReference>
<keyword evidence="3" id="KW-1185">Reference proteome</keyword>
<reference evidence="2 3" key="1">
    <citation type="submission" date="2022-01" db="EMBL/GenBank/DDBJ databases">
        <title>Flavihumibacter sp. nov., isolated from sediment of a river.</title>
        <authorList>
            <person name="Liu H."/>
        </authorList>
    </citation>
    <scope>NUCLEOTIDE SEQUENCE [LARGE SCALE GENOMIC DNA]</scope>
    <source>
        <strain evidence="2 3">RY-1</strain>
    </source>
</reference>
<dbReference type="Pfam" id="PF13175">
    <property type="entry name" value="AAA_15"/>
    <property type="match status" value="1"/>
</dbReference>
<dbReference type="InterPro" id="IPR051396">
    <property type="entry name" value="Bact_Antivir_Def_Nuclease"/>
</dbReference>
<evidence type="ECO:0000313" key="3">
    <source>
        <dbReference type="Proteomes" id="UP001200145"/>
    </source>
</evidence>
<evidence type="ECO:0000313" key="2">
    <source>
        <dbReference type="EMBL" id="MCF1713325.1"/>
    </source>
</evidence>
<dbReference type="RefSeq" id="WP_234863859.1">
    <property type="nucleotide sequence ID" value="NZ_JAKEVY010000001.1"/>
</dbReference>
<organism evidence="2 3">
    <name type="scientific">Flavihumibacter fluminis</name>
    <dbReference type="NCBI Taxonomy" id="2909236"/>
    <lineage>
        <taxon>Bacteria</taxon>
        <taxon>Pseudomonadati</taxon>
        <taxon>Bacteroidota</taxon>
        <taxon>Chitinophagia</taxon>
        <taxon>Chitinophagales</taxon>
        <taxon>Chitinophagaceae</taxon>
        <taxon>Flavihumibacter</taxon>
    </lineage>
</organism>
<dbReference type="GO" id="GO:0005524">
    <property type="term" value="F:ATP binding"/>
    <property type="evidence" value="ECO:0007669"/>
    <property type="project" value="UniProtKB-KW"/>
</dbReference>
<protein>
    <submittedName>
        <fullName evidence="2">ATP-binding protein</fullName>
    </submittedName>
</protein>
<keyword evidence="2" id="KW-0547">Nucleotide-binding</keyword>